<feature type="domain" description="Fido" evidence="1">
    <location>
        <begin position="77"/>
        <end position="210"/>
    </location>
</feature>
<dbReference type="PANTHER" id="PTHR13504">
    <property type="entry name" value="FIDO DOMAIN-CONTAINING PROTEIN DDB_G0283145"/>
    <property type="match status" value="1"/>
</dbReference>
<dbReference type="InterPro" id="IPR040198">
    <property type="entry name" value="Fido_containing"/>
</dbReference>
<organism evidence="2">
    <name type="scientific">invertebrate metagenome</name>
    <dbReference type="NCBI Taxonomy" id="1711999"/>
    <lineage>
        <taxon>unclassified sequences</taxon>
        <taxon>metagenomes</taxon>
        <taxon>organismal metagenomes</taxon>
    </lineage>
</organism>
<sequence length="221" mass="25272">MKPNRDVAIQLAIREIPSLVHNTALLENVNFTLPEIQTLLDGVTVGGHKLSDQTMVLHQNKAWRFLIEQLKSKKFVFNKDTALKLHSIAGAEEALEWGCFRSGSVTIAGSNHIPCEAKNLDAQWKYMEEQVAQIIDVYDRATTVYLEIAYNQFFWDTNKRTGRLLMNGIILDAGFPLINVPALKQAEFNNLMLDYYESHDYKPMNEFLRGCIHPKILENFS</sequence>
<reference evidence="2" key="1">
    <citation type="journal article" date="2017" name="Appl. Environ. Microbiol.">
        <title>Molecular characterization of an Endozoicomonas-like organism causing infection in king scallop Pecten maximus L.</title>
        <authorList>
            <person name="Cano I."/>
            <person name="van Aerle R."/>
            <person name="Ross S."/>
            <person name="Verner-Jeffreys D.W."/>
            <person name="Paley R.K."/>
            <person name="Rimmer G."/>
            <person name="Ryder D."/>
            <person name="Hooper P."/>
            <person name="Stone D."/>
            <person name="Feist S.W."/>
        </authorList>
    </citation>
    <scope>NUCLEOTIDE SEQUENCE</scope>
</reference>
<evidence type="ECO:0000259" key="1">
    <source>
        <dbReference type="PROSITE" id="PS51459"/>
    </source>
</evidence>
<dbReference type="PROSITE" id="PS51459">
    <property type="entry name" value="FIDO"/>
    <property type="match status" value="1"/>
</dbReference>
<name>A0A2H9T493_9ZZZZ</name>
<dbReference type="PANTHER" id="PTHR13504:SF38">
    <property type="entry name" value="FIDO DOMAIN-CONTAINING PROTEIN"/>
    <property type="match status" value="1"/>
</dbReference>
<accession>A0A2H9T493</accession>
<dbReference type="AlphaFoldDB" id="A0A2H9T493"/>
<dbReference type="SUPFAM" id="SSF140931">
    <property type="entry name" value="Fic-like"/>
    <property type="match status" value="1"/>
</dbReference>
<dbReference type="InterPro" id="IPR003812">
    <property type="entry name" value="Fido"/>
</dbReference>
<dbReference type="EMBL" id="NSIT01000291">
    <property type="protein sequence ID" value="PJE78022.1"/>
    <property type="molecule type" value="Genomic_DNA"/>
</dbReference>
<gene>
    <name evidence="2" type="ORF">CI610_03048</name>
</gene>
<protein>
    <recommendedName>
        <fullName evidence="1">Fido domain-containing protein</fullName>
    </recommendedName>
</protein>
<dbReference type="Gene3D" id="1.10.3290.10">
    <property type="entry name" value="Fido-like domain"/>
    <property type="match status" value="1"/>
</dbReference>
<dbReference type="InterPro" id="IPR036597">
    <property type="entry name" value="Fido-like_dom_sf"/>
</dbReference>
<proteinExistence type="predicted"/>
<dbReference type="Pfam" id="PF02661">
    <property type="entry name" value="Fic"/>
    <property type="match status" value="1"/>
</dbReference>
<comment type="caution">
    <text evidence="2">The sequence shown here is derived from an EMBL/GenBank/DDBJ whole genome shotgun (WGS) entry which is preliminary data.</text>
</comment>
<evidence type="ECO:0000313" key="2">
    <source>
        <dbReference type="EMBL" id="PJE78022.1"/>
    </source>
</evidence>